<dbReference type="GO" id="GO:0015934">
    <property type="term" value="C:large ribosomal subunit"/>
    <property type="evidence" value="ECO:0007669"/>
    <property type="project" value="InterPro"/>
</dbReference>
<protein>
    <submittedName>
        <fullName evidence="5">LSU ribosomal protein L32p @ LSU ribosomal protein L32p, zinc-independent</fullName>
    </submittedName>
</protein>
<dbReference type="AlphaFoldDB" id="A0A3B1CNF7"/>
<reference evidence="5" key="1">
    <citation type="submission" date="2018-06" db="EMBL/GenBank/DDBJ databases">
        <authorList>
            <person name="Zhirakovskaya E."/>
        </authorList>
    </citation>
    <scope>NUCLEOTIDE SEQUENCE</scope>
</reference>
<name>A0A3B1CNF7_9ZZZZ</name>
<accession>A0A3B1CNF7</accession>
<keyword evidence="2 5" id="KW-0689">Ribosomal protein</keyword>
<gene>
    <name evidence="5" type="ORF">MNBD_NITROSPINAE02-1046</name>
</gene>
<dbReference type="PANTHER" id="PTHR35534:SF1">
    <property type="entry name" value="LARGE RIBOSOMAL SUBUNIT PROTEIN BL32"/>
    <property type="match status" value="1"/>
</dbReference>
<dbReference type="Pfam" id="PF01783">
    <property type="entry name" value="Ribosomal_L32p"/>
    <property type="match status" value="1"/>
</dbReference>
<evidence type="ECO:0000313" key="5">
    <source>
        <dbReference type="EMBL" id="VAX18257.1"/>
    </source>
</evidence>
<sequence length="60" mass="6552">MPVPKKKTSRSKRDMRRSHDALTAPAVSTCANCGASKAPHRVCAECGYYKDSQVVEVEEA</sequence>
<dbReference type="NCBIfam" id="TIGR01031">
    <property type="entry name" value="rpmF_bact"/>
    <property type="match status" value="1"/>
</dbReference>
<proteinExistence type="inferred from homology"/>
<feature type="region of interest" description="Disordered" evidence="4">
    <location>
        <begin position="1"/>
        <end position="21"/>
    </location>
</feature>
<evidence type="ECO:0000256" key="2">
    <source>
        <dbReference type="ARBA" id="ARBA00022980"/>
    </source>
</evidence>
<dbReference type="EMBL" id="UOGE01000034">
    <property type="protein sequence ID" value="VAX18257.1"/>
    <property type="molecule type" value="Genomic_DNA"/>
</dbReference>
<feature type="compositionally biased region" description="Basic residues" evidence="4">
    <location>
        <begin position="1"/>
        <end position="16"/>
    </location>
</feature>
<dbReference type="InterPro" id="IPR011332">
    <property type="entry name" value="Ribosomal_zn-bd"/>
</dbReference>
<evidence type="ECO:0000256" key="4">
    <source>
        <dbReference type="SAM" id="MobiDB-lite"/>
    </source>
</evidence>
<dbReference type="Gene3D" id="1.20.5.640">
    <property type="entry name" value="Single helix bin"/>
    <property type="match status" value="1"/>
</dbReference>
<dbReference type="SUPFAM" id="SSF57829">
    <property type="entry name" value="Zn-binding ribosomal proteins"/>
    <property type="match status" value="1"/>
</dbReference>
<dbReference type="GO" id="GO:0006412">
    <property type="term" value="P:translation"/>
    <property type="evidence" value="ECO:0007669"/>
    <property type="project" value="InterPro"/>
</dbReference>
<evidence type="ECO:0000256" key="1">
    <source>
        <dbReference type="ARBA" id="ARBA00008560"/>
    </source>
</evidence>
<evidence type="ECO:0000256" key="3">
    <source>
        <dbReference type="ARBA" id="ARBA00023274"/>
    </source>
</evidence>
<dbReference type="HAMAP" id="MF_00340">
    <property type="entry name" value="Ribosomal_bL32"/>
    <property type="match status" value="1"/>
</dbReference>
<keyword evidence="3" id="KW-0687">Ribonucleoprotein</keyword>
<organism evidence="5">
    <name type="scientific">hydrothermal vent metagenome</name>
    <dbReference type="NCBI Taxonomy" id="652676"/>
    <lineage>
        <taxon>unclassified sequences</taxon>
        <taxon>metagenomes</taxon>
        <taxon>ecological metagenomes</taxon>
    </lineage>
</organism>
<dbReference type="InterPro" id="IPR002677">
    <property type="entry name" value="Ribosomal_bL32"/>
</dbReference>
<dbReference type="GO" id="GO:0003735">
    <property type="term" value="F:structural constituent of ribosome"/>
    <property type="evidence" value="ECO:0007669"/>
    <property type="project" value="InterPro"/>
</dbReference>
<dbReference type="InterPro" id="IPR044957">
    <property type="entry name" value="Ribosomal_bL32_bact"/>
</dbReference>
<comment type="similarity">
    <text evidence="1">Belongs to the bacterial ribosomal protein bL32 family.</text>
</comment>
<dbReference type="PANTHER" id="PTHR35534">
    <property type="entry name" value="50S RIBOSOMAL PROTEIN L32"/>
    <property type="match status" value="1"/>
</dbReference>